<dbReference type="Proteomes" id="UP001152523">
    <property type="component" value="Unassembled WGS sequence"/>
</dbReference>
<feature type="region of interest" description="Disordered" evidence="1">
    <location>
        <begin position="179"/>
        <end position="199"/>
    </location>
</feature>
<feature type="chain" id="PRO_5043505210" evidence="2">
    <location>
        <begin position="28"/>
        <end position="272"/>
    </location>
</feature>
<reference evidence="3" key="1">
    <citation type="submission" date="2022-07" db="EMBL/GenBank/DDBJ databases">
        <authorList>
            <person name="Macas J."/>
            <person name="Novak P."/>
            <person name="Neumann P."/>
        </authorList>
    </citation>
    <scope>NUCLEOTIDE SEQUENCE</scope>
</reference>
<sequence length="272" mass="30457">MAVLNKPFFFILSLTLFFSSSFHLIQAVRDAKYFFNKIPSTNDNGYYLPKTEQKQQISNFPEQQHEEEPKFSTENENRHGLFGPATTAAANQAQQPNKRYLPKNYNPVSYVTVAEDSPVSDAAGDEEESEEEDVDDSSFVNDKEFTPTTTSTAAAAGLDGNRYYDNSNRQSSMPIDESASFMEQSRSGHNPTAASAAGEENNYYGNGAGVEKMGMSDTRFLENGKYYYDVKTEKYARHPLENAGIDLASLKNSVRPNQYVDTAQFQDDENQP</sequence>
<organism evidence="3 4">
    <name type="scientific">Cuscuta epithymum</name>
    <dbReference type="NCBI Taxonomy" id="186058"/>
    <lineage>
        <taxon>Eukaryota</taxon>
        <taxon>Viridiplantae</taxon>
        <taxon>Streptophyta</taxon>
        <taxon>Embryophyta</taxon>
        <taxon>Tracheophyta</taxon>
        <taxon>Spermatophyta</taxon>
        <taxon>Magnoliopsida</taxon>
        <taxon>eudicotyledons</taxon>
        <taxon>Gunneridae</taxon>
        <taxon>Pentapetalae</taxon>
        <taxon>asterids</taxon>
        <taxon>lamiids</taxon>
        <taxon>Solanales</taxon>
        <taxon>Convolvulaceae</taxon>
        <taxon>Cuscuteae</taxon>
        <taxon>Cuscuta</taxon>
        <taxon>Cuscuta subgen. Cuscuta</taxon>
    </lineage>
</organism>
<dbReference type="PANTHER" id="PTHR35274:SF2">
    <property type="entry name" value="E6-LIKE PROTEIN"/>
    <property type="match status" value="1"/>
</dbReference>
<proteinExistence type="predicted"/>
<evidence type="ECO:0000313" key="4">
    <source>
        <dbReference type="Proteomes" id="UP001152523"/>
    </source>
</evidence>
<feature type="signal peptide" evidence="2">
    <location>
        <begin position="1"/>
        <end position="27"/>
    </location>
</feature>
<feature type="region of interest" description="Disordered" evidence="1">
    <location>
        <begin position="53"/>
        <end position="76"/>
    </location>
</feature>
<dbReference type="AlphaFoldDB" id="A0AAV0F4F6"/>
<evidence type="ECO:0000313" key="3">
    <source>
        <dbReference type="EMBL" id="CAH9130412.1"/>
    </source>
</evidence>
<protein>
    <submittedName>
        <fullName evidence="3">Uncharacterized protein</fullName>
    </submittedName>
</protein>
<feature type="compositionally biased region" description="Polar residues" evidence="1">
    <location>
        <begin position="181"/>
        <end position="193"/>
    </location>
</feature>
<keyword evidence="4" id="KW-1185">Reference proteome</keyword>
<dbReference type="InterPro" id="IPR040290">
    <property type="entry name" value="Prot_E6-like"/>
</dbReference>
<name>A0AAV0F4F6_9ASTE</name>
<dbReference type="EMBL" id="CAMAPF010000962">
    <property type="protein sequence ID" value="CAH9130412.1"/>
    <property type="molecule type" value="Genomic_DNA"/>
</dbReference>
<evidence type="ECO:0000256" key="1">
    <source>
        <dbReference type="SAM" id="MobiDB-lite"/>
    </source>
</evidence>
<feature type="compositionally biased region" description="Acidic residues" evidence="1">
    <location>
        <begin position="123"/>
        <end position="136"/>
    </location>
</feature>
<accession>A0AAV0F4F6</accession>
<keyword evidence="2" id="KW-0732">Signal</keyword>
<feature type="compositionally biased region" description="Basic and acidic residues" evidence="1">
    <location>
        <begin position="63"/>
        <end position="76"/>
    </location>
</feature>
<gene>
    <name evidence="3" type="ORF">CEPIT_LOCUS30607</name>
</gene>
<feature type="region of interest" description="Disordered" evidence="1">
    <location>
        <begin position="117"/>
        <end position="151"/>
    </location>
</feature>
<dbReference type="PANTHER" id="PTHR35274">
    <property type="entry name" value="E6-LIKE PROTEIN"/>
    <property type="match status" value="1"/>
</dbReference>
<comment type="caution">
    <text evidence="3">The sequence shown here is derived from an EMBL/GenBank/DDBJ whole genome shotgun (WGS) entry which is preliminary data.</text>
</comment>
<evidence type="ECO:0000256" key="2">
    <source>
        <dbReference type="SAM" id="SignalP"/>
    </source>
</evidence>